<evidence type="ECO:0000256" key="10">
    <source>
        <dbReference type="ARBA" id="ARBA00023046"/>
    </source>
</evidence>
<evidence type="ECO:0000256" key="16">
    <source>
        <dbReference type="SAM" id="MobiDB-lite"/>
    </source>
</evidence>
<sequence>MVLKRRKRAAAEDLYRQCQLGGDCPPDIKNKIEHNTIADLILKWGSLGVFLGGLGIGTGRGTGGRFGYRPLPEPAAPGGRPGATLVRPTIPVDTVTPDITPVDALDASSPSIVPLTDAGTDSSIVEVIAEAQPNGGPNAGSTEPPSIEVTPEPPPKKIRVTKSQHPNPVYDFSYDGTETSHTGQSFVHMGSSAQYIGGEVTGEEIELSTWSRPGEATGDSFSFNTVETGFGTSTPAQATVSAPRLYGRRIDQVRVSDTAFLTRPDTLIVFDNPTFNPEVTQVFEQDLEELAAAPDPNFQDVNRLSRPYYSQTNEGRIRVSRVGSRGTLTTRSGIRIGPTVHFFQDLSSIAPGDTVIQESLGEVSGSHTIYHGHSSEEFEMIDLAPESEIYSEDDLLDHIEEVGDNLQLVIGGGRRQPPQSVPTFKTGLQGAGGIDVIYPNYPKIPGEFEPPAVPINPSGDTPEIIVTFLDSSYTVADPSLFRLRKRRKRRFH</sequence>
<keyword evidence="12 15" id="KW-0238">DNA-binding</keyword>
<accession>A0A1I9KI00</accession>
<evidence type="ECO:0000256" key="7">
    <source>
        <dbReference type="ARBA" id="ARBA00022844"/>
    </source>
</evidence>
<comment type="function">
    <text evidence="15">Minor protein of the capsid that localizes along the inner surface of the virion, within the central cavities beneath the L1 pentamers. Plays a role in capsid stabilization through interaction with the major capsid protein L1. Once the virion enters the host cell, L2 escorts the genomic DNA into the nucleus by promoting escape from the endosomal compartments and traffic through the host Golgi network. Mechanistically, the C-terminus of L2 possesses a cell-penetrating peptide that protudes from the host endosome, interacts with host cytoplasmic retromer cargo and thereby mediates the capsid delivery to the host trans-Golgi network. Plays a role through its interaction with host dynein in the intracellular microtubule-dependent transport of viral capsid toward the nucleus. Mediates the viral genome import into the nucleus through binding to host importins. Once within the nucleus, L2 localizes viral genomes to host PML bodies in order to activate early gene expression for establishment of infection. Later on, promotes late gene expression by interacting with the viral E2 protein and by inhibiting its transcriptional activation functions. During virion assembly, encapsidates the genome by direct interaction with the viral DNA.</text>
</comment>
<evidence type="ECO:0000256" key="13">
    <source>
        <dbReference type="ARBA" id="ARBA00023157"/>
    </source>
</evidence>
<keyword evidence="1 15" id="KW-1163">Viral penetration into host nucleus</keyword>
<dbReference type="HAMAP" id="MF_04003">
    <property type="entry name" value="PPV_L2"/>
    <property type="match status" value="1"/>
</dbReference>
<evidence type="ECO:0000313" key="18">
    <source>
        <dbReference type="Proteomes" id="UP000241855"/>
    </source>
</evidence>
<evidence type="ECO:0000256" key="8">
    <source>
        <dbReference type="ARBA" id="ARBA00022921"/>
    </source>
</evidence>
<dbReference type="GO" id="GO:0005198">
    <property type="term" value="F:structural molecule activity"/>
    <property type="evidence" value="ECO:0007669"/>
    <property type="project" value="UniProtKB-UniRule"/>
</dbReference>
<keyword evidence="18" id="KW-1185">Reference proteome</keyword>
<protein>
    <recommendedName>
        <fullName evidence="15">Minor capsid protein L2</fullName>
    </recommendedName>
</protein>
<dbReference type="GO" id="GO:0003677">
    <property type="term" value="F:DNA binding"/>
    <property type="evidence" value="ECO:0007669"/>
    <property type="project" value="UniProtKB-UniRule"/>
</dbReference>
<keyword evidence="13 15" id="KW-1015">Disulfide bond</keyword>
<keyword evidence="4 15" id="KW-1048">Host nucleus</keyword>
<keyword evidence="5 15" id="KW-0945">Host-virus interaction</keyword>
<evidence type="ECO:0000256" key="12">
    <source>
        <dbReference type="ARBA" id="ARBA00023125"/>
    </source>
</evidence>
<reference evidence="18" key="1">
    <citation type="submission" date="2015-10" db="EMBL/GenBank/DDBJ databases">
        <title>Exploring papillomavirus diversity in european mammals.</title>
        <authorList>
            <person name="Mengual-Chulia B."/>
            <person name="Wittstatt U."/>
            <person name="Gottschling M."/>
            <person name="Bravo I.G."/>
        </authorList>
    </citation>
    <scope>NUCLEOTIDE SEQUENCE [LARGE SCALE GENOMIC DNA]</scope>
</reference>
<feature type="disulfide bond" evidence="15">
    <location>
        <begin position="18"/>
        <end position="24"/>
    </location>
</feature>
<evidence type="ECO:0000256" key="14">
    <source>
        <dbReference type="ARBA" id="ARBA00023296"/>
    </source>
</evidence>
<comment type="caution">
    <text evidence="15">Lacks conserved residue(s) required for the propagation of feature annotation.</text>
</comment>
<dbReference type="RefSeq" id="YP_009508746.1">
    <property type="nucleotide sequence ID" value="NC_039037.1"/>
</dbReference>
<evidence type="ECO:0000256" key="2">
    <source>
        <dbReference type="ARBA" id="ARBA00022553"/>
    </source>
</evidence>
<organism evidence="17 18">
    <name type="scientific">Pudu puda papillomavirus 1</name>
    <dbReference type="NCBI Taxonomy" id="1747360"/>
    <lineage>
        <taxon>Viruses</taxon>
        <taxon>Monodnaviria</taxon>
        <taxon>Shotokuvirae</taxon>
        <taxon>Cossaviricota</taxon>
        <taxon>Papovaviricetes</taxon>
        <taxon>Zurhausenvirales</taxon>
        <taxon>Papillomaviridae</taxon>
        <taxon>Firstpapillomavirinae</taxon>
        <taxon>Dyokappapapillomavirus</taxon>
        <taxon>Dyokappapapillomavirus 5</taxon>
    </lineage>
</organism>
<dbReference type="GO" id="GO:0075521">
    <property type="term" value="P:microtubule-dependent intracellular transport of viral material towards nucleus"/>
    <property type="evidence" value="ECO:0007669"/>
    <property type="project" value="UniProtKB-UniRule"/>
</dbReference>
<keyword evidence="11 15" id="KW-1176">Cytoplasmic inwards viral transport</keyword>
<evidence type="ECO:0000256" key="11">
    <source>
        <dbReference type="ARBA" id="ARBA00023120"/>
    </source>
</evidence>
<dbReference type="GO" id="GO:0046718">
    <property type="term" value="P:symbiont entry into host cell"/>
    <property type="evidence" value="ECO:0007669"/>
    <property type="project" value="UniProtKB-KW"/>
</dbReference>
<dbReference type="GO" id="GO:0019028">
    <property type="term" value="C:viral capsid"/>
    <property type="evidence" value="ECO:0007669"/>
    <property type="project" value="UniProtKB-UniRule"/>
</dbReference>
<comment type="subcellular location">
    <subcellularLocation>
        <location evidence="15">Virion</location>
    </subcellularLocation>
    <subcellularLocation>
        <location evidence="15">Host nucleus</location>
    </subcellularLocation>
</comment>
<dbReference type="KEGG" id="vg:37620237"/>
<keyword evidence="6" id="KW-1040">Host Golgi apparatus</keyword>
<dbReference type="Proteomes" id="UP000241855">
    <property type="component" value="Genome"/>
</dbReference>
<evidence type="ECO:0000256" key="5">
    <source>
        <dbReference type="ARBA" id="ARBA00022581"/>
    </source>
</evidence>
<dbReference type="InterPro" id="IPR000784">
    <property type="entry name" value="Late_L2"/>
</dbReference>
<keyword evidence="9 15" id="KW-1177">Microtubular inwards viral transport</keyword>
<dbReference type="GO" id="GO:0042025">
    <property type="term" value="C:host cell nucleus"/>
    <property type="evidence" value="ECO:0007669"/>
    <property type="project" value="UniProtKB-SubCell"/>
</dbReference>
<keyword evidence="14 15" id="KW-1160">Virus entry into host cell</keyword>
<evidence type="ECO:0000313" key="17">
    <source>
        <dbReference type="EMBL" id="ALP46955.1"/>
    </source>
</evidence>
<comment type="similarity">
    <text evidence="15">Belongs to the papillomaviridae L2 protein family.</text>
</comment>
<keyword evidence="10" id="KW-1039">Host endosome</keyword>
<evidence type="ECO:0000256" key="1">
    <source>
        <dbReference type="ARBA" id="ARBA00022524"/>
    </source>
</evidence>
<evidence type="ECO:0000256" key="4">
    <source>
        <dbReference type="ARBA" id="ARBA00022562"/>
    </source>
</evidence>
<dbReference type="OrthoDB" id="8047at10239"/>
<feature type="region of interest" description="Disordered" evidence="16">
    <location>
        <begin position="131"/>
        <end position="153"/>
    </location>
</feature>
<feature type="compositionally biased region" description="Low complexity" evidence="16">
    <location>
        <begin position="141"/>
        <end position="150"/>
    </location>
</feature>
<evidence type="ECO:0000256" key="6">
    <source>
        <dbReference type="ARBA" id="ARBA00022812"/>
    </source>
</evidence>
<name>A0A1I9KI00_9PAPI</name>
<comment type="subunit">
    <text evidence="15">Interacts with major capsid protein L1. Interacts with E2; this interaction inhibits E2 transcriptional activity but not the DNA replication function E2. Interacts with host HSPA8; this interaction is required for L2 nuclear translocation. Interacts with host importins KPNB2 and KPNB3. Forms a complex with importin alpha2-beta1 heterodimers via interaction with the importin alpha2 adapter. Interacts with host DYNLT1; this interaction is essential for virus intracellular transport during entry. Interacts (via C-terminus) with host retromer subunits VPS35 AND VPS29.</text>
</comment>
<dbReference type="GO" id="GO:0043657">
    <property type="term" value="C:host cell"/>
    <property type="evidence" value="ECO:0007669"/>
    <property type="project" value="GOC"/>
</dbReference>
<keyword evidence="8 15" id="KW-0426">Late protein</keyword>
<keyword evidence="3 15" id="KW-0167">Capsid protein</keyword>
<dbReference type="Pfam" id="PF00513">
    <property type="entry name" value="Late_protein_L2"/>
    <property type="match status" value="1"/>
</dbReference>
<dbReference type="EMBL" id="KT932713">
    <property type="protein sequence ID" value="ALP46955.1"/>
    <property type="molecule type" value="Genomic_DNA"/>
</dbReference>
<gene>
    <name evidence="15 17" type="primary">L2</name>
</gene>
<comment type="PTM">
    <text evidence="15">Highly phosphorylated.</text>
</comment>
<evidence type="ECO:0000256" key="9">
    <source>
        <dbReference type="ARBA" id="ARBA00022952"/>
    </source>
</evidence>
<keyword evidence="7 15" id="KW-0946">Virion</keyword>
<evidence type="ECO:0000256" key="15">
    <source>
        <dbReference type="HAMAP-Rule" id="MF_04003"/>
    </source>
</evidence>
<dbReference type="GeneID" id="37620237"/>
<dbReference type="GO" id="GO:0075732">
    <property type="term" value="P:viral penetration into host nucleus"/>
    <property type="evidence" value="ECO:0007669"/>
    <property type="project" value="UniProtKB-KW"/>
</dbReference>
<evidence type="ECO:0000256" key="3">
    <source>
        <dbReference type="ARBA" id="ARBA00022561"/>
    </source>
</evidence>
<keyword evidence="2 15" id="KW-0597">Phosphoprotein</keyword>
<proteinExistence type="inferred from homology"/>